<dbReference type="SUPFAM" id="SSF51294">
    <property type="entry name" value="Hedgehog/intein (Hint) domain"/>
    <property type="match status" value="1"/>
</dbReference>
<keyword evidence="8 10" id="KW-0378">Hydrolase</keyword>
<feature type="region of interest" description="Disordered" evidence="11">
    <location>
        <begin position="604"/>
        <end position="634"/>
    </location>
</feature>
<evidence type="ECO:0000256" key="8">
    <source>
        <dbReference type="ARBA" id="ARBA00022801"/>
    </source>
</evidence>
<dbReference type="SUPFAM" id="SSF53098">
    <property type="entry name" value="Ribonuclease H-like"/>
    <property type="match status" value="1"/>
</dbReference>
<dbReference type="InterPro" id="IPR036844">
    <property type="entry name" value="Hint_dom_sf"/>
</dbReference>
<evidence type="ECO:0000313" key="14">
    <source>
        <dbReference type="Proteomes" id="UP001146793"/>
    </source>
</evidence>
<feature type="compositionally biased region" description="Low complexity" evidence="11">
    <location>
        <begin position="615"/>
        <end position="629"/>
    </location>
</feature>
<evidence type="ECO:0000256" key="6">
    <source>
        <dbReference type="ARBA" id="ARBA00022723"/>
    </source>
</evidence>
<protein>
    <recommendedName>
        <fullName evidence="10">Ribonuclease</fullName>
        <ecNumber evidence="10">3.1.26.4</ecNumber>
    </recommendedName>
</protein>
<feature type="domain" description="RNase H type-2" evidence="12">
    <location>
        <begin position="364"/>
        <end position="586"/>
    </location>
</feature>
<comment type="caution">
    <text evidence="13">The sequence shown here is derived from an EMBL/GenBank/DDBJ whole genome shotgun (WGS) entry which is preliminary data.</text>
</comment>
<evidence type="ECO:0000256" key="1">
    <source>
        <dbReference type="ARBA" id="ARBA00000077"/>
    </source>
</evidence>
<evidence type="ECO:0000256" key="9">
    <source>
        <dbReference type="PROSITE-ProRule" id="PRU01319"/>
    </source>
</evidence>
<reference evidence="13" key="1">
    <citation type="submission" date="2022-08" db="EMBL/GenBank/DDBJ databases">
        <title>Novel sulphate-reducing endosymbionts in the free-living metamonad Anaeramoeba.</title>
        <authorList>
            <person name="Jerlstrom-Hultqvist J."/>
            <person name="Cepicka I."/>
            <person name="Gallot-Lavallee L."/>
            <person name="Salas-Leiva D."/>
            <person name="Curtis B.A."/>
            <person name="Zahonova K."/>
            <person name="Pipaliya S."/>
            <person name="Dacks J."/>
            <person name="Roger A.J."/>
        </authorList>
    </citation>
    <scope>NUCLEOTIDE SEQUENCE</scope>
    <source>
        <strain evidence="13">Busselton2</strain>
    </source>
</reference>
<dbReference type="InterPro" id="IPR001352">
    <property type="entry name" value="RNase_HII/HIII"/>
</dbReference>
<evidence type="ECO:0000259" key="12">
    <source>
        <dbReference type="PROSITE" id="PS51975"/>
    </source>
</evidence>
<dbReference type="Proteomes" id="UP001146793">
    <property type="component" value="Unassembled WGS sequence"/>
</dbReference>
<evidence type="ECO:0000256" key="10">
    <source>
        <dbReference type="RuleBase" id="RU003515"/>
    </source>
</evidence>
<comment type="cofactor">
    <cofactor evidence="3">
        <name>Mg(2+)</name>
        <dbReference type="ChEBI" id="CHEBI:18420"/>
    </cofactor>
</comment>
<evidence type="ECO:0000313" key="13">
    <source>
        <dbReference type="EMBL" id="KAJ3435203.1"/>
    </source>
</evidence>
<dbReference type="GO" id="GO:0006298">
    <property type="term" value="P:mismatch repair"/>
    <property type="evidence" value="ECO:0007669"/>
    <property type="project" value="TreeGrafter"/>
</dbReference>
<dbReference type="EMBL" id="JANTQA010000042">
    <property type="protein sequence ID" value="KAJ3435203.1"/>
    <property type="molecule type" value="Genomic_DNA"/>
</dbReference>
<dbReference type="GO" id="GO:0046872">
    <property type="term" value="F:metal ion binding"/>
    <property type="evidence" value="ECO:0007669"/>
    <property type="project" value="UniProtKB-KW"/>
</dbReference>
<evidence type="ECO:0000256" key="5">
    <source>
        <dbReference type="ARBA" id="ARBA00022722"/>
    </source>
</evidence>
<dbReference type="InterPro" id="IPR036397">
    <property type="entry name" value="RNaseH_sf"/>
</dbReference>
<dbReference type="InterPro" id="IPR024567">
    <property type="entry name" value="RNase_HII/HIII_dom"/>
</dbReference>
<comment type="catalytic activity">
    <reaction evidence="1 10">
        <text>Endonucleolytic cleavage to 5'-phosphomonoester.</text>
        <dbReference type="EC" id="3.1.26.4"/>
    </reaction>
</comment>
<evidence type="ECO:0000256" key="7">
    <source>
        <dbReference type="ARBA" id="ARBA00022759"/>
    </source>
</evidence>
<dbReference type="GO" id="GO:0003723">
    <property type="term" value="F:RNA binding"/>
    <property type="evidence" value="ECO:0007669"/>
    <property type="project" value="UniProtKB-UniRule"/>
</dbReference>
<gene>
    <name evidence="13" type="ORF">M0812_02334</name>
</gene>
<dbReference type="NCBIfam" id="TIGR00729">
    <property type="entry name" value="ribonuclease HII"/>
    <property type="match status" value="1"/>
</dbReference>
<accession>A0AAV7YZH4</accession>
<comment type="function">
    <text evidence="10">Endonuclease that specifically degrades the RNA of RNA-DNA hybrids.</text>
</comment>
<dbReference type="PANTHER" id="PTHR10954:SF7">
    <property type="entry name" value="RIBONUCLEASE H2 SUBUNIT A"/>
    <property type="match status" value="1"/>
</dbReference>
<evidence type="ECO:0000256" key="4">
    <source>
        <dbReference type="ARBA" id="ARBA00007058"/>
    </source>
</evidence>
<comment type="caution">
    <text evidence="9">Lacks conserved residue(s) required for the propagation of feature annotation.</text>
</comment>
<dbReference type="InterPro" id="IPR012337">
    <property type="entry name" value="RNaseH-like_sf"/>
</dbReference>
<name>A0AAV7YZH4_9EUKA</name>
<dbReference type="CDD" id="cd07181">
    <property type="entry name" value="RNase_HII_eukaryota_like"/>
    <property type="match status" value="1"/>
</dbReference>
<dbReference type="AlphaFoldDB" id="A0AAV7YZH4"/>
<dbReference type="Gene3D" id="1.10.10.460">
    <property type="entry name" value="Ribonuclease hii. Domain 2"/>
    <property type="match status" value="1"/>
</dbReference>
<feature type="compositionally biased region" description="Basic and acidic residues" evidence="11">
    <location>
        <begin position="604"/>
        <end position="614"/>
    </location>
</feature>
<proteinExistence type="inferred from homology"/>
<evidence type="ECO:0000256" key="2">
    <source>
        <dbReference type="ARBA" id="ARBA00001936"/>
    </source>
</evidence>
<dbReference type="Pfam" id="PF01351">
    <property type="entry name" value="RNase_HII"/>
    <property type="match status" value="1"/>
</dbReference>
<evidence type="ECO:0000256" key="11">
    <source>
        <dbReference type="SAM" id="MobiDB-lite"/>
    </source>
</evidence>
<comment type="cofactor">
    <cofactor evidence="2">
        <name>Mn(2+)</name>
        <dbReference type="ChEBI" id="CHEBI:29035"/>
    </cofactor>
</comment>
<dbReference type="PROSITE" id="PS51975">
    <property type="entry name" value="RNASE_H_2"/>
    <property type="match status" value="1"/>
</dbReference>
<keyword evidence="6" id="KW-0479">Metal-binding</keyword>
<dbReference type="EC" id="3.1.26.4" evidence="10"/>
<dbReference type="GO" id="GO:0043137">
    <property type="term" value="P:DNA replication, removal of RNA primer"/>
    <property type="evidence" value="ECO:0007669"/>
    <property type="project" value="TreeGrafter"/>
</dbReference>
<dbReference type="GO" id="GO:0032299">
    <property type="term" value="C:ribonuclease H2 complex"/>
    <property type="evidence" value="ECO:0007669"/>
    <property type="project" value="TreeGrafter"/>
</dbReference>
<dbReference type="InterPro" id="IPR004649">
    <property type="entry name" value="RNase_H2_suA"/>
</dbReference>
<keyword evidence="7 10" id="KW-0255">Endonuclease</keyword>
<dbReference type="GO" id="GO:0004523">
    <property type="term" value="F:RNA-DNA hybrid ribonuclease activity"/>
    <property type="evidence" value="ECO:0007669"/>
    <property type="project" value="UniProtKB-EC"/>
</dbReference>
<organism evidence="13 14">
    <name type="scientific">Anaeramoeba flamelloides</name>
    <dbReference type="NCBI Taxonomy" id="1746091"/>
    <lineage>
        <taxon>Eukaryota</taxon>
        <taxon>Metamonada</taxon>
        <taxon>Anaeramoebidae</taxon>
        <taxon>Anaeramoeba</taxon>
    </lineage>
</organism>
<comment type="similarity">
    <text evidence="4">Belongs to the RNase HII family. Eukaryotic subfamily.</text>
</comment>
<dbReference type="PANTHER" id="PTHR10954">
    <property type="entry name" value="RIBONUCLEASE H2 SUBUNIT A"/>
    <property type="match status" value="1"/>
</dbReference>
<dbReference type="FunFam" id="3.30.420.10:FF:000016">
    <property type="entry name" value="Ribonuclease"/>
    <property type="match status" value="1"/>
</dbReference>
<dbReference type="InterPro" id="IPR023160">
    <property type="entry name" value="RNase_HII_hlx-loop-hlx_cap_dom"/>
</dbReference>
<dbReference type="Gene3D" id="3.30.420.10">
    <property type="entry name" value="Ribonuclease H-like superfamily/Ribonuclease H"/>
    <property type="match status" value="1"/>
</dbReference>
<evidence type="ECO:0000256" key="3">
    <source>
        <dbReference type="ARBA" id="ARBA00001946"/>
    </source>
</evidence>
<keyword evidence="5 10" id="KW-0540">Nuclease</keyword>
<sequence length="670" mass="78893">MSTQKTFGNNNKIEYCMGIDEAGRGCERDDAEVLTSEGFKKFCTLEIKKDLVLSINENMELLWQPILDIVTPPGQVTTFIQLKSKTLNSIVTPDHCFDVFREQNKRQTNTNKNKKKPNFYLEHVSVKNLKNTDLIPVCGSFKGQETKYQITIEKFLKKFCFIKNKTMNVHDWESRTEQNLVASFLSYLYKFSLIKENQIIVHLPNNETDLISCLDHFQIGYKSINNEIIIFHEMCTSLNKNQKKKYNLGDLLQYQILKTIKIFPTESLKLFLNNVSETIKLKDQKSKERIKVKNSRLVDLFQEITIKSLMNYSIESKNNTQYLYLDNKRFSKVSDNTLSIIKPKNDENHKAYCLILEKIHNFYIRRKGVGYFTGNCLLGPMVYGCCYCPVTMKEQLKSYEVDDSKVIPRFKRELIFQEIAKSNFVNYELEVVSPETISHSLLKREKYNLNLLSHDCAIKLIKNVLSKVNLTQVYVDTVGDPDKYEKKLKKLFPKIKEIYVEKKADSLFPIVSSASICAKVIRDHLLQEWKFKEQNLIFSKNYGSGYCLDPRLYQWMDDNFNPIFGFPSITRFSWSNCGYYLQKHAVKIRWKPDYMPKLKPLQQKKQENANEKDNNIINKNNNKNTYNKRNNPRKRNFKEIKKKFTKSRRNQKISPFFTKRNLKRVTNKDF</sequence>